<evidence type="ECO:0000256" key="3">
    <source>
        <dbReference type="ARBA" id="ARBA00022692"/>
    </source>
</evidence>
<evidence type="ECO:0000256" key="2">
    <source>
        <dbReference type="ARBA" id="ARBA00009765"/>
    </source>
</evidence>
<accession>A0A0R1GW61</accession>
<dbReference type="GO" id="GO:0016020">
    <property type="term" value="C:membrane"/>
    <property type="evidence" value="ECO:0007669"/>
    <property type="project" value="UniProtKB-SubCell"/>
</dbReference>
<keyword evidence="4 6" id="KW-1133">Transmembrane helix</keyword>
<dbReference type="RefSeq" id="WP_056946135.1">
    <property type="nucleotide sequence ID" value="NZ_AZCV01000001.1"/>
</dbReference>
<dbReference type="Proteomes" id="UP000050909">
    <property type="component" value="Unassembled WGS sequence"/>
</dbReference>
<evidence type="ECO:0000256" key="6">
    <source>
        <dbReference type="SAM" id="Phobius"/>
    </source>
</evidence>
<organism evidence="7 8">
    <name type="scientific">Amylolactobacillus amylotrophicus DSM 20534</name>
    <dbReference type="NCBI Taxonomy" id="1423722"/>
    <lineage>
        <taxon>Bacteria</taxon>
        <taxon>Bacillati</taxon>
        <taxon>Bacillota</taxon>
        <taxon>Bacilli</taxon>
        <taxon>Lactobacillales</taxon>
        <taxon>Lactobacillaceae</taxon>
        <taxon>Amylolactobacillus</taxon>
    </lineage>
</organism>
<reference evidence="7 8" key="1">
    <citation type="journal article" date="2015" name="Genome Announc.">
        <title>Expanding the biotechnology potential of lactobacilli through comparative genomics of 213 strains and associated genera.</title>
        <authorList>
            <person name="Sun Z."/>
            <person name="Harris H.M."/>
            <person name="McCann A."/>
            <person name="Guo C."/>
            <person name="Argimon S."/>
            <person name="Zhang W."/>
            <person name="Yang X."/>
            <person name="Jeffery I.B."/>
            <person name="Cooney J.C."/>
            <person name="Kagawa T.F."/>
            <person name="Liu W."/>
            <person name="Song Y."/>
            <person name="Salvetti E."/>
            <person name="Wrobel A."/>
            <person name="Rasinkangas P."/>
            <person name="Parkhill J."/>
            <person name="Rea M.C."/>
            <person name="O'Sullivan O."/>
            <person name="Ritari J."/>
            <person name="Douillard F.P."/>
            <person name="Paul Ross R."/>
            <person name="Yang R."/>
            <person name="Briner A.E."/>
            <person name="Felis G.E."/>
            <person name="de Vos W.M."/>
            <person name="Barrangou R."/>
            <person name="Klaenhammer T.R."/>
            <person name="Caufield P.W."/>
            <person name="Cui Y."/>
            <person name="Zhang H."/>
            <person name="O'Toole P.W."/>
        </authorList>
    </citation>
    <scope>NUCLEOTIDE SEQUENCE [LARGE SCALE GENOMIC DNA]</scope>
    <source>
        <strain evidence="7 8">DSM 20534</strain>
    </source>
</reference>
<keyword evidence="5 6" id="KW-0472">Membrane</keyword>
<comment type="similarity">
    <text evidence="2">Belongs to the CorA metal ion transporter (MIT) (TC 1.A.35) family.</text>
</comment>
<dbReference type="SUPFAM" id="SSF144083">
    <property type="entry name" value="Magnesium transport protein CorA, transmembrane region"/>
    <property type="match status" value="1"/>
</dbReference>
<dbReference type="AlphaFoldDB" id="A0A0R1GW61"/>
<name>A0A0R1GW61_9LACO</name>
<dbReference type="GO" id="GO:0046873">
    <property type="term" value="F:metal ion transmembrane transporter activity"/>
    <property type="evidence" value="ECO:0007669"/>
    <property type="project" value="InterPro"/>
</dbReference>
<keyword evidence="8" id="KW-1185">Reference proteome</keyword>
<dbReference type="PANTHER" id="PTHR47891">
    <property type="entry name" value="TRANSPORTER-RELATED"/>
    <property type="match status" value="1"/>
</dbReference>
<dbReference type="Gene3D" id="1.20.58.340">
    <property type="entry name" value="Magnesium transport protein CorA, transmembrane region"/>
    <property type="match status" value="2"/>
</dbReference>
<dbReference type="InterPro" id="IPR045863">
    <property type="entry name" value="CorA_TM1_TM2"/>
</dbReference>
<dbReference type="InterPro" id="IPR002523">
    <property type="entry name" value="MgTranspt_CorA/ZnTranspt_ZntB"/>
</dbReference>
<comment type="caution">
    <text evidence="7">The sequence shown here is derived from an EMBL/GenBank/DDBJ whole genome shotgun (WGS) entry which is preliminary data.</text>
</comment>
<evidence type="ECO:0000256" key="1">
    <source>
        <dbReference type="ARBA" id="ARBA00004141"/>
    </source>
</evidence>
<comment type="subcellular location">
    <subcellularLocation>
        <location evidence="1">Membrane</location>
        <topology evidence="1">Multi-pass membrane protein</topology>
    </subcellularLocation>
</comment>
<dbReference type="Pfam" id="PF01544">
    <property type="entry name" value="CorA"/>
    <property type="match status" value="1"/>
</dbReference>
<dbReference type="EMBL" id="AZCV01000001">
    <property type="protein sequence ID" value="KRK38518.1"/>
    <property type="molecule type" value="Genomic_DNA"/>
</dbReference>
<dbReference type="PATRIC" id="fig|1423722.3.peg.209"/>
<keyword evidence="3 6" id="KW-0812">Transmembrane</keyword>
<evidence type="ECO:0000313" key="8">
    <source>
        <dbReference type="Proteomes" id="UP000050909"/>
    </source>
</evidence>
<dbReference type="SUPFAM" id="SSF143865">
    <property type="entry name" value="CorA soluble domain-like"/>
    <property type="match status" value="1"/>
</dbReference>
<dbReference type="InterPro" id="IPR047199">
    <property type="entry name" value="CorA-like"/>
</dbReference>
<evidence type="ECO:0000256" key="4">
    <source>
        <dbReference type="ARBA" id="ARBA00022989"/>
    </source>
</evidence>
<feature type="transmembrane region" description="Helical" evidence="6">
    <location>
        <begin position="255"/>
        <end position="274"/>
    </location>
</feature>
<protein>
    <submittedName>
        <fullName evidence="7">Uncharacterized protein</fullName>
    </submittedName>
</protein>
<proteinExistence type="inferred from homology"/>
<gene>
    <name evidence="7" type="ORF">FC62_GL000205</name>
</gene>
<feature type="transmembrane region" description="Helical" evidence="6">
    <location>
        <begin position="286"/>
        <end position="306"/>
    </location>
</feature>
<sequence>MLVDTQELNDKKIYFYEDITASDIKELHRKNRLSYEMLGYVSDERERARAEYDEQHDTWLLIYNVPVRSADQFVPPIGIILQQYAIFVFLTTKTGFVREDFVSVLNNDPNDETMDNLQETNSFWVLIFDVLYLITTRFFDLINEANNERNQLEEKMQNRTSNDSIIKLAKISKNFVVILTHINANVMALDSLKLYEHRLSTNLKFTPDESEHLNDVLVEAKQSQEMVQLYSSITDKLTNNYNNLINNNLNNVMKFLTIYSIVLTVPTIITGFYGMNVKLPFADSPFAWIITILITIFFSLLVWQILKKNNLM</sequence>
<dbReference type="CDD" id="cd12827">
    <property type="entry name" value="EcCorA_ZntB-like_u2"/>
    <property type="match status" value="1"/>
</dbReference>
<evidence type="ECO:0000256" key="5">
    <source>
        <dbReference type="ARBA" id="ARBA00023136"/>
    </source>
</evidence>
<dbReference type="PANTHER" id="PTHR47891:SF1">
    <property type="entry name" value="CORA-MAGNESIUM AND COBALT TRANSPORTER"/>
    <property type="match status" value="1"/>
</dbReference>
<evidence type="ECO:0000313" key="7">
    <source>
        <dbReference type="EMBL" id="KRK38518.1"/>
    </source>
</evidence>
<dbReference type="InterPro" id="IPR045861">
    <property type="entry name" value="CorA_cytoplasmic_dom"/>
</dbReference>